<dbReference type="OrthoDB" id="6360013at2759"/>
<keyword evidence="2" id="KW-1133">Transmembrane helix</keyword>
<keyword evidence="5" id="KW-1185">Reference proteome</keyword>
<keyword evidence="2" id="KW-0812">Transmembrane</keyword>
<evidence type="ECO:0000313" key="5">
    <source>
        <dbReference type="Proteomes" id="UP000747542"/>
    </source>
</evidence>
<feature type="chain" id="PRO_5035291741" evidence="3">
    <location>
        <begin position="25"/>
        <end position="561"/>
    </location>
</feature>
<feature type="region of interest" description="Disordered" evidence="1">
    <location>
        <begin position="510"/>
        <end position="533"/>
    </location>
</feature>
<feature type="transmembrane region" description="Helical" evidence="2">
    <location>
        <begin position="425"/>
        <end position="448"/>
    </location>
</feature>
<dbReference type="AlphaFoldDB" id="A0A8J5T9W4"/>
<dbReference type="EMBL" id="JAHLQT010007678">
    <property type="protein sequence ID" value="KAG7174404.1"/>
    <property type="molecule type" value="Genomic_DNA"/>
</dbReference>
<organism evidence="4 5">
    <name type="scientific">Homarus americanus</name>
    <name type="common">American lobster</name>
    <dbReference type="NCBI Taxonomy" id="6706"/>
    <lineage>
        <taxon>Eukaryota</taxon>
        <taxon>Metazoa</taxon>
        <taxon>Ecdysozoa</taxon>
        <taxon>Arthropoda</taxon>
        <taxon>Crustacea</taxon>
        <taxon>Multicrustacea</taxon>
        <taxon>Malacostraca</taxon>
        <taxon>Eumalacostraca</taxon>
        <taxon>Eucarida</taxon>
        <taxon>Decapoda</taxon>
        <taxon>Pleocyemata</taxon>
        <taxon>Astacidea</taxon>
        <taxon>Nephropoidea</taxon>
        <taxon>Nephropidae</taxon>
        <taxon>Homarus</taxon>
    </lineage>
</organism>
<evidence type="ECO:0000313" key="4">
    <source>
        <dbReference type="EMBL" id="KAG7174404.1"/>
    </source>
</evidence>
<evidence type="ECO:0000256" key="1">
    <source>
        <dbReference type="SAM" id="MobiDB-lite"/>
    </source>
</evidence>
<protein>
    <submittedName>
        <fullName evidence="4">Uncharacterized protein</fullName>
    </submittedName>
</protein>
<sequence length="561" mass="63173">MLIKKVMKPLTVIIFLFIMNTAKCDVSFPSSGTQCVDQLPRFCTCQRIKVNCDCNGKTADVGPAFSSYQFITMESCQRLAIQPQSFKHSNRLQIVLQNITDLHLMRGSFEMDALRHIRVNLTITNSTFNDIPSNTFMTTQFNNRTTNTRNPPQQTLIFQVHNSVIHNIQTAAFGNFILKEFYIVNSTLGFIASNAVNNSITKRIQLVNTTVRELERNAIVLHNSADEGVLFENNQFEGDIAGFLSGSIMGDVYISNNSFPSLKLSPWNLTVDGDVHLRNNTFTNIPKHGLLFTVKHRINITDNDIQHLESYAFQGILPEGRRAFLFLDGNVIHEHDPMSLCLSEAFDESVVVIRHNLFHQKCSCNITEDLAASLGSPNATIEDLYKDGIHQQWFRNGECLLKTHLTSTNPIDKFLANTCFHKSRFITVLLLVFAIILITLTICVIVAWRRIKQKNTITPSASAYQSFTEPQPPSQGPSPWQVVQPDPRTYQETEIHIVFDKAEELCVSGEESSSNIDNSGHEKENKANENKGKECIKGRETLAVKVTPTVRHSCPPLQLAK</sequence>
<evidence type="ECO:0000256" key="2">
    <source>
        <dbReference type="SAM" id="Phobius"/>
    </source>
</evidence>
<feature type="region of interest" description="Disordered" evidence="1">
    <location>
        <begin position="463"/>
        <end position="484"/>
    </location>
</feature>
<reference evidence="4" key="1">
    <citation type="journal article" date="2021" name="Sci. Adv.">
        <title>The American lobster genome reveals insights on longevity, neural, and immune adaptations.</title>
        <authorList>
            <person name="Polinski J.M."/>
            <person name="Zimin A.V."/>
            <person name="Clark K.F."/>
            <person name="Kohn A.B."/>
            <person name="Sadowski N."/>
            <person name="Timp W."/>
            <person name="Ptitsyn A."/>
            <person name="Khanna P."/>
            <person name="Romanova D.Y."/>
            <person name="Williams P."/>
            <person name="Greenwood S.J."/>
            <person name="Moroz L.L."/>
            <person name="Walt D.R."/>
            <person name="Bodnar A.G."/>
        </authorList>
    </citation>
    <scope>NUCLEOTIDE SEQUENCE</scope>
    <source>
        <strain evidence="4">GMGI-L3</strain>
    </source>
</reference>
<gene>
    <name evidence="4" type="ORF">Hamer_G003345</name>
</gene>
<keyword evidence="3" id="KW-0732">Signal</keyword>
<name>A0A8J5T9W4_HOMAM</name>
<comment type="caution">
    <text evidence="4">The sequence shown here is derived from an EMBL/GenBank/DDBJ whole genome shotgun (WGS) entry which is preliminary data.</text>
</comment>
<feature type="compositionally biased region" description="Basic and acidic residues" evidence="1">
    <location>
        <begin position="519"/>
        <end position="533"/>
    </location>
</feature>
<dbReference type="Proteomes" id="UP000747542">
    <property type="component" value="Unassembled WGS sequence"/>
</dbReference>
<feature type="signal peptide" evidence="3">
    <location>
        <begin position="1"/>
        <end position="24"/>
    </location>
</feature>
<proteinExistence type="predicted"/>
<accession>A0A8J5T9W4</accession>
<evidence type="ECO:0000256" key="3">
    <source>
        <dbReference type="SAM" id="SignalP"/>
    </source>
</evidence>
<keyword evidence="2" id="KW-0472">Membrane</keyword>